<dbReference type="GO" id="GO:0005886">
    <property type="term" value="C:plasma membrane"/>
    <property type="evidence" value="ECO:0007669"/>
    <property type="project" value="UniProtKB-SubCell"/>
</dbReference>
<dbReference type="InterPro" id="IPR000715">
    <property type="entry name" value="Glycosyl_transferase_4"/>
</dbReference>
<dbReference type="Pfam" id="PF00953">
    <property type="entry name" value="Glycos_transf_4"/>
    <property type="match status" value="1"/>
</dbReference>
<evidence type="ECO:0000256" key="2">
    <source>
        <dbReference type="ARBA" id="ARBA00022475"/>
    </source>
</evidence>
<feature type="transmembrane region" description="Helical" evidence="8">
    <location>
        <begin position="290"/>
        <end position="308"/>
    </location>
</feature>
<dbReference type="GO" id="GO:0044038">
    <property type="term" value="P:cell wall macromolecule biosynthetic process"/>
    <property type="evidence" value="ECO:0007669"/>
    <property type="project" value="TreeGrafter"/>
</dbReference>
<feature type="binding site" evidence="7">
    <location>
        <position position="148"/>
    </location>
    <ligand>
        <name>Mg(2+)</name>
        <dbReference type="ChEBI" id="CHEBI:18420"/>
    </ligand>
</feature>
<protein>
    <submittedName>
        <fullName evidence="9">Putative undecaprenyl-phosphate N-acetylglucosaminyl 1-phosphate transferase</fullName>
        <ecNumber evidence="9">2.7.8.33</ecNumber>
    </submittedName>
</protein>
<dbReference type="OrthoDB" id="9783652at2"/>
<keyword evidence="2" id="KW-1003">Cell membrane</keyword>
<gene>
    <name evidence="9" type="primary">tagO</name>
    <name evidence="9" type="ORF">STSP1_01840</name>
</gene>
<feature type="transmembrane region" description="Helical" evidence="8">
    <location>
        <begin position="130"/>
        <end position="150"/>
    </location>
</feature>
<evidence type="ECO:0000256" key="5">
    <source>
        <dbReference type="ARBA" id="ARBA00022989"/>
    </source>
</evidence>
<evidence type="ECO:0000313" key="9">
    <source>
        <dbReference type="EMBL" id="ARN57433.1"/>
    </source>
</evidence>
<evidence type="ECO:0000256" key="8">
    <source>
        <dbReference type="SAM" id="Phobius"/>
    </source>
</evidence>
<keyword evidence="4 8" id="KW-0812">Transmembrane</keyword>
<keyword evidence="7" id="KW-0479">Metal-binding</keyword>
<organism evidence="9 10">
    <name type="scientific">Sedimentisphaera salicampi</name>
    <dbReference type="NCBI Taxonomy" id="1941349"/>
    <lineage>
        <taxon>Bacteria</taxon>
        <taxon>Pseudomonadati</taxon>
        <taxon>Planctomycetota</taxon>
        <taxon>Phycisphaerae</taxon>
        <taxon>Sedimentisphaerales</taxon>
        <taxon>Sedimentisphaeraceae</taxon>
        <taxon>Sedimentisphaera</taxon>
    </lineage>
</organism>
<sequence>MSRFLIPAFLVSAFSSAILTLLVRNISLKKDFRSIPSEDRYNPHSIALGGGIAIIISIILSFAIFFPLANVFNPELMAISLLAVFLFAAGLTDDIKNLSPLQKLIFQTAAATLAAFFGGGRVELFIESRLITAAMSIFWIVLLINSFNFLDNMDGASAGIAIIVSAVLGSAACISGDLENAVFAAVICGTLAGFLIFNFPPAKIFMGDAGSLVIGFLIALLTLRITYYNETSAIDSRAAVFVPLIAVAVPLYDFISVTLLRLSQGRSPFLGDTQHFSHRLKRRGLSERQAALTLYLATICTGLGAVFLSRATLIQAGVIFTQTLMILGIIAILEKNNINKETIINGSEKEEKDN</sequence>
<keyword evidence="10" id="KW-1185">Reference proteome</keyword>
<keyword evidence="3 9" id="KW-0808">Transferase</keyword>
<dbReference type="AlphaFoldDB" id="A0A1W6LNX2"/>
<feature type="transmembrane region" description="Helical" evidence="8">
    <location>
        <begin position="240"/>
        <end position="260"/>
    </location>
</feature>
<name>A0A1W6LNX2_9BACT</name>
<feature type="transmembrane region" description="Helical" evidence="8">
    <location>
        <begin position="211"/>
        <end position="228"/>
    </location>
</feature>
<keyword evidence="6 8" id="KW-0472">Membrane</keyword>
<feature type="transmembrane region" description="Helical" evidence="8">
    <location>
        <begin position="181"/>
        <end position="199"/>
    </location>
</feature>
<dbReference type="GO" id="GO:0036380">
    <property type="term" value="F:UDP-N-acetylglucosamine-undecaprenyl-phosphate N-acetylglucosaminephosphotransferase activity"/>
    <property type="evidence" value="ECO:0007669"/>
    <property type="project" value="UniProtKB-EC"/>
</dbReference>
<feature type="transmembrane region" description="Helical" evidence="8">
    <location>
        <begin position="6"/>
        <end position="26"/>
    </location>
</feature>
<keyword evidence="7" id="KW-0460">Magnesium</keyword>
<keyword evidence="5 8" id="KW-1133">Transmembrane helix</keyword>
<dbReference type="KEGG" id="pbp:STSP1_01840"/>
<reference evidence="10" key="1">
    <citation type="submission" date="2017-04" db="EMBL/GenBank/DDBJ databases">
        <title>Comparative genomics and description of representatives of a novel lineage of planctomycetes thriving in anoxic sediments.</title>
        <authorList>
            <person name="Spring S."/>
            <person name="Bunk B."/>
            <person name="Sproer C."/>
        </authorList>
    </citation>
    <scope>NUCLEOTIDE SEQUENCE [LARGE SCALE GENOMIC DNA]</scope>
    <source>
        <strain evidence="10">ST-PulAB-D4</strain>
    </source>
</reference>
<dbReference type="Proteomes" id="UP000193334">
    <property type="component" value="Chromosome"/>
</dbReference>
<comment type="cofactor">
    <cofactor evidence="7">
        <name>Mg(2+)</name>
        <dbReference type="ChEBI" id="CHEBI:18420"/>
    </cofactor>
</comment>
<accession>A0A1W6LNX2</accession>
<feature type="transmembrane region" description="Helical" evidence="8">
    <location>
        <begin position="75"/>
        <end position="92"/>
    </location>
</feature>
<dbReference type="PANTHER" id="PTHR22926:SF3">
    <property type="entry name" value="UNDECAPRENYL-PHOSPHATE ALPHA-N-ACETYLGLUCOSAMINYL 1-PHOSPHATE TRANSFERASE"/>
    <property type="match status" value="1"/>
</dbReference>
<evidence type="ECO:0000256" key="7">
    <source>
        <dbReference type="PIRSR" id="PIRSR600715-1"/>
    </source>
</evidence>
<dbReference type="CDD" id="cd06853">
    <property type="entry name" value="GT_WecA_like"/>
    <property type="match status" value="1"/>
</dbReference>
<dbReference type="GO" id="GO:0071555">
    <property type="term" value="P:cell wall organization"/>
    <property type="evidence" value="ECO:0007669"/>
    <property type="project" value="TreeGrafter"/>
</dbReference>
<dbReference type="STRING" id="1941349.STSP1_01840"/>
<evidence type="ECO:0000256" key="1">
    <source>
        <dbReference type="ARBA" id="ARBA00004651"/>
    </source>
</evidence>
<feature type="binding site" evidence="7">
    <location>
        <position position="208"/>
    </location>
    <ligand>
        <name>Mg(2+)</name>
        <dbReference type="ChEBI" id="CHEBI:18420"/>
    </ligand>
</feature>
<dbReference type="GO" id="GO:0046872">
    <property type="term" value="F:metal ion binding"/>
    <property type="evidence" value="ECO:0007669"/>
    <property type="project" value="UniProtKB-KW"/>
</dbReference>
<feature type="transmembrane region" description="Helical" evidence="8">
    <location>
        <begin position="46"/>
        <end position="69"/>
    </location>
</feature>
<dbReference type="PANTHER" id="PTHR22926">
    <property type="entry name" value="PHOSPHO-N-ACETYLMURAMOYL-PENTAPEPTIDE-TRANSFERASE"/>
    <property type="match status" value="1"/>
</dbReference>
<dbReference type="EC" id="2.7.8.33" evidence="9"/>
<evidence type="ECO:0000256" key="3">
    <source>
        <dbReference type="ARBA" id="ARBA00022679"/>
    </source>
</evidence>
<dbReference type="GO" id="GO:0009103">
    <property type="term" value="P:lipopolysaccharide biosynthetic process"/>
    <property type="evidence" value="ECO:0007669"/>
    <property type="project" value="TreeGrafter"/>
</dbReference>
<evidence type="ECO:0000313" key="10">
    <source>
        <dbReference type="Proteomes" id="UP000193334"/>
    </source>
</evidence>
<comment type="subcellular location">
    <subcellularLocation>
        <location evidence="1">Cell membrane</location>
        <topology evidence="1">Multi-pass membrane protein</topology>
    </subcellularLocation>
</comment>
<dbReference type="RefSeq" id="WP_085756074.1">
    <property type="nucleotide sequence ID" value="NZ_CP021023.1"/>
</dbReference>
<feature type="transmembrane region" description="Helical" evidence="8">
    <location>
        <begin position="157"/>
        <end position="175"/>
    </location>
</feature>
<feature type="transmembrane region" description="Helical" evidence="8">
    <location>
        <begin position="314"/>
        <end position="333"/>
    </location>
</feature>
<feature type="transmembrane region" description="Helical" evidence="8">
    <location>
        <begin position="104"/>
        <end position="124"/>
    </location>
</feature>
<evidence type="ECO:0000256" key="4">
    <source>
        <dbReference type="ARBA" id="ARBA00022692"/>
    </source>
</evidence>
<proteinExistence type="predicted"/>
<evidence type="ECO:0000256" key="6">
    <source>
        <dbReference type="ARBA" id="ARBA00023136"/>
    </source>
</evidence>
<dbReference type="EMBL" id="CP021023">
    <property type="protein sequence ID" value="ARN57433.1"/>
    <property type="molecule type" value="Genomic_DNA"/>
</dbReference>